<dbReference type="EMBL" id="SMFL01000005">
    <property type="protein sequence ID" value="TDE14427.1"/>
    <property type="molecule type" value="Genomic_DNA"/>
</dbReference>
<evidence type="ECO:0000256" key="1">
    <source>
        <dbReference type="SAM" id="SignalP"/>
    </source>
</evidence>
<evidence type="ECO:0000313" key="3">
    <source>
        <dbReference type="Proteomes" id="UP000294850"/>
    </source>
</evidence>
<dbReference type="InterPro" id="IPR008983">
    <property type="entry name" value="Tumour_necrosis_fac-like_dom"/>
</dbReference>
<dbReference type="SUPFAM" id="SSF49842">
    <property type="entry name" value="TNF-like"/>
    <property type="match status" value="1"/>
</dbReference>
<dbReference type="Proteomes" id="UP000294850">
    <property type="component" value="Unassembled WGS sequence"/>
</dbReference>
<feature type="chain" id="PRO_5021029599" description="C1q domain-containing protein" evidence="1">
    <location>
        <begin position="29"/>
        <end position="233"/>
    </location>
</feature>
<dbReference type="RefSeq" id="WP_131959011.1">
    <property type="nucleotide sequence ID" value="NZ_SMFL01000005.1"/>
</dbReference>
<reference evidence="2 3" key="1">
    <citation type="submission" date="2019-03" db="EMBL/GenBank/DDBJ databases">
        <title>Dyadobacter AR-3-6 sp. nov., isolated from arctic soil.</title>
        <authorList>
            <person name="Chaudhary D.K."/>
        </authorList>
    </citation>
    <scope>NUCLEOTIDE SEQUENCE [LARGE SCALE GENOMIC DNA]</scope>
    <source>
        <strain evidence="2 3">AR-3-6</strain>
    </source>
</reference>
<evidence type="ECO:0008006" key="4">
    <source>
        <dbReference type="Google" id="ProtNLM"/>
    </source>
</evidence>
<keyword evidence="1" id="KW-0732">Signal</keyword>
<protein>
    <recommendedName>
        <fullName evidence="4">C1q domain-containing protein</fullName>
    </recommendedName>
</protein>
<gene>
    <name evidence="2" type="ORF">E0F88_14595</name>
</gene>
<feature type="signal peptide" evidence="1">
    <location>
        <begin position="1"/>
        <end position="28"/>
    </location>
</feature>
<evidence type="ECO:0000313" key="2">
    <source>
        <dbReference type="EMBL" id="TDE14427.1"/>
    </source>
</evidence>
<keyword evidence="3" id="KW-1185">Reference proteome</keyword>
<name>A0A4R5DLV7_9BACT</name>
<proteinExistence type="predicted"/>
<dbReference type="Gene3D" id="2.60.120.40">
    <property type="match status" value="1"/>
</dbReference>
<comment type="caution">
    <text evidence="2">The sequence shown here is derived from an EMBL/GenBank/DDBJ whole genome shotgun (WGS) entry which is preliminary data.</text>
</comment>
<dbReference type="AlphaFoldDB" id="A0A4R5DLV7"/>
<accession>A0A4R5DLV7</accession>
<organism evidence="2 3">
    <name type="scientific">Dyadobacter psychrotolerans</name>
    <dbReference type="NCBI Taxonomy" id="2541721"/>
    <lineage>
        <taxon>Bacteria</taxon>
        <taxon>Pseudomonadati</taxon>
        <taxon>Bacteroidota</taxon>
        <taxon>Cytophagia</taxon>
        <taxon>Cytophagales</taxon>
        <taxon>Spirosomataceae</taxon>
        <taxon>Dyadobacter</taxon>
    </lineage>
</organism>
<dbReference type="OrthoDB" id="956464at2"/>
<sequence length="233" mass="23979">MKTKQVLSKVLAGTIFTAAMIFSSSLFAQVKIGTNPTTINAANNLEVEASTAGRKTSISKTTGQVTIADGTEGDGKLLTSDVNGAASWQPVGSQNSPVLFNVNSATQIISAGTTAYVDFSAKVYDKGNNLDLTTNALTIPTNGTGVYQFNCIFGTLNQAIVQGVYIQLEVNGSTVYSFGIGNCASGAGIGGAGGTILALTAGDVVKVKLLPSLQPAQSITFFHFNFSGSMVSK</sequence>